<dbReference type="RefSeq" id="WP_289412226.1">
    <property type="nucleotide sequence ID" value="NZ_JAQIBD010000001.1"/>
</dbReference>
<feature type="transmembrane region" description="Helical" evidence="1">
    <location>
        <begin position="38"/>
        <end position="60"/>
    </location>
</feature>
<evidence type="ECO:0000313" key="2">
    <source>
        <dbReference type="EMBL" id="MDM5270953.1"/>
    </source>
</evidence>
<feature type="transmembrane region" description="Helical" evidence="1">
    <location>
        <begin position="12"/>
        <end position="32"/>
    </location>
</feature>
<keyword evidence="1" id="KW-0812">Transmembrane</keyword>
<comment type="caution">
    <text evidence="2">The sequence shown here is derived from an EMBL/GenBank/DDBJ whole genome shotgun (WGS) entry which is preliminary data.</text>
</comment>
<keyword evidence="1" id="KW-1133">Transmembrane helix</keyword>
<organism evidence="2 3">
    <name type="scientific">Sulfurovum zhangzhouensis</name>
    <dbReference type="NCBI Taxonomy" id="3019067"/>
    <lineage>
        <taxon>Bacteria</taxon>
        <taxon>Pseudomonadati</taxon>
        <taxon>Campylobacterota</taxon>
        <taxon>Epsilonproteobacteria</taxon>
        <taxon>Campylobacterales</taxon>
        <taxon>Sulfurovaceae</taxon>
        <taxon>Sulfurovum</taxon>
    </lineage>
</organism>
<evidence type="ECO:0000313" key="3">
    <source>
        <dbReference type="Proteomes" id="UP001169069"/>
    </source>
</evidence>
<dbReference type="Proteomes" id="UP001169069">
    <property type="component" value="Unassembled WGS sequence"/>
</dbReference>
<gene>
    <name evidence="2" type="ORF">PGH07_02030</name>
</gene>
<proteinExistence type="predicted"/>
<name>A0ABT7QVU1_9BACT</name>
<keyword evidence="1" id="KW-0472">Membrane</keyword>
<evidence type="ECO:0000256" key="1">
    <source>
        <dbReference type="SAM" id="Phobius"/>
    </source>
</evidence>
<keyword evidence="3" id="KW-1185">Reference proteome</keyword>
<accession>A0ABT7QVU1</accession>
<dbReference type="EMBL" id="JAQIBD010000001">
    <property type="protein sequence ID" value="MDM5270953.1"/>
    <property type="molecule type" value="Genomic_DNA"/>
</dbReference>
<sequence length="94" mass="10719">MRLKEKPLGFIINFFLGIAWASVLIGVATPFFSSYHFGLLDILISAFIGALPGLVVILLLEHIITIKEKHYELKKQTKILEQILEKLDKQIIKE</sequence>
<reference evidence="2" key="1">
    <citation type="submission" date="2023-01" db="EMBL/GenBank/DDBJ databases">
        <title>Sulfurovum sp. zt1-1 genome assembly.</title>
        <authorList>
            <person name="Wang J."/>
        </authorList>
    </citation>
    <scope>NUCLEOTIDE SEQUENCE</scope>
    <source>
        <strain evidence="2">Zt1-1</strain>
    </source>
</reference>
<protein>
    <submittedName>
        <fullName evidence="2">Uncharacterized protein</fullName>
    </submittedName>
</protein>